<name>A0A974DXT6_XENLA</name>
<feature type="non-terminal residue" evidence="1">
    <location>
        <position position="1"/>
    </location>
</feature>
<gene>
    <name evidence="1" type="ORF">XELAEV_180059476mg</name>
</gene>
<dbReference type="AlphaFoldDB" id="A0A974DXT6"/>
<evidence type="ECO:0000313" key="1">
    <source>
        <dbReference type="EMBL" id="OCU00165.1"/>
    </source>
</evidence>
<feature type="non-terminal residue" evidence="1">
    <location>
        <position position="59"/>
    </location>
</feature>
<proteinExistence type="predicted"/>
<evidence type="ECO:0000313" key="2">
    <source>
        <dbReference type="Proteomes" id="UP000694892"/>
    </source>
</evidence>
<reference evidence="2" key="1">
    <citation type="journal article" date="2016" name="Nature">
        <title>Genome evolution in the allotetraploid frog Xenopus laevis.</title>
        <authorList>
            <person name="Session A.M."/>
            <person name="Uno Y."/>
            <person name="Kwon T."/>
            <person name="Chapman J.A."/>
            <person name="Toyoda A."/>
            <person name="Takahashi S."/>
            <person name="Fukui A."/>
            <person name="Hikosaka A."/>
            <person name="Suzuki A."/>
            <person name="Kondo M."/>
            <person name="van Heeringen S.J."/>
            <person name="Quigley I."/>
            <person name="Heinz S."/>
            <person name="Ogino H."/>
            <person name="Ochi H."/>
            <person name="Hellsten U."/>
            <person name="Lyons J.B."/>
            <person name="Simakov O."/>
            <person name="Putnam N."/>
            <person name="Stites J."/>
            <person name="Kuroki Y."/>
            <person name="Tanaka T."/>
            <person name="Michiue T."/>
            <person name="Watanabe M."/>
            <person name="Bogdanovic O."/>
            <person name="Lister R."/>
            <person name="Georgiou G."/>
            <person name="Paranjpe S.S."/>
            <person name="van Kruijsbergen I."/>
            <person name="Shu S."/>
            <person name="Carlson J."/>
            <person name="Kinoshita T."/>
            <person name="Ohta Y."/>
            <person name="Mawaribuchi S."/>
            <person name="Jenkins J."/>
            <person name="Grimwood J."/>
            <person name="Schmutz J."/>
            <person name="Mitros T."/>
            <person name="Mozaffari S.V."/>
            <person name="Suzuki Y."/>
            <person name="Haramoto Y."/>
            <person name="Yamamoto T.S."/>
            <person name="Takagi C."/>
            <person name="Heald R."/>
            <person name="Miller K."/>
            <person name="Haudenschild C."/>
            <person name="Kitzman J."/>
            <person name="Nakayama T."/>
            <person name="Izutsu Y."/>
            <person name="Robert J."/>
            <person name="Fortriede J."/>
            <person name="Burns K."/>
            <person name="Lotay V."/>
            <person name="Karimi K."/>
            <person name="Yasuoka Y."/>
            <person name="Dichmann D.S."/>
            <person name="Flajnik M.F."/>
            <person name="Houston D.W."/>
            <person name="Shendure J."/>
            <person name="DuPasquier L."/>
            <person name="Vize P.D."/>
            <person name="Zorn A.M."/>
            <person name="Ito M."/>
            <person name="Marcotte E.M."/>
            <person name="Wallingford J.B."/>
            <person name="Ito Y."/>
            <person name="Asashima M."/>
            <person name="Ueno N."/>
            <person name="Matsuda Y."/>
            <person name="Veenstra G.J."/>
            <person name="Fujiyama A."/>
            <person name="Harland R.M."/>
            <person name="Taira M."/>
            <person name="Rokhsar D.S."/>
        </authorList>
    </citation>
    <scope>NUCLEOTIDE SEQUENCE [LARGE SCALE GENOMIC DNA]</scope>
    <source>
        <strain evidence="2">J</strain>
    </source>
</reference>
<dbReference type="Proteomes" id="UP000694892">
    <property type="component" value="Chromosome 1L"/>
</dbReference>
<dbReference type="EMBL" id="CM004466">
    <property type="protein sequence ID" value="OCU00165.1"/>
    <property type="molecule type" value="Genomic_DNA"/>
</dbReference>
<accession>A0A974DXT6</accession>
<organism evidence="1 2">
    <name type="scientific">Xenopus laevis</name>
    <name type="common">African clawed frog</name>
    <dbReference type="NCBI Taxonomy" id="8355"/>
    <lineage>
        <taxon>Eukaryota</taxon>
        <taxon>Metazoa</taxon>
        <taxon>Chordata</taxon>
        <taxon>Craniata</taxon>
        <taxon>Vertebrata</taxon>
        <taxon>Euteleostomi</taxon>
        <taxon>Amphibia</taxon>
        <taxon>Batrachia</taxon>
        <taxon>Anura</taxon>
        <taxon>Pipoidea</taxon>
        <taxon>Pipidae</taxon>
        <taxon>Xenopodinae</taxon>
        <taxon>Xenopus</taxon>
        <taxon>Xenopus</taxon>
    </lineage>
</organism>
<protein>
    <submittedName>
        <fullName evidence="1">Uncharacterized protein</fullName>
    </submittedName>
</protein>
<sequence>HAYHAVSTSSLNVPKNLSDMKLHSGTSALLGSDAVIIHPGAMISMLDLLASVDSDSQPE</sequence>